<dbReference type="SUPFAM" id="SSF141523">
    <property type="entry name" value="L,D-transpeptidase catalytic domain-like"/>
    <property type="match status" value="1"/>
</dbReference>
<evidence type="ECO:0000256" key="8">
    <source>
        <dbReference type="SAM" id="SignalP"/>
    </source>
</evidence>
<evidence type="ECO:0000256" key="3">
    <source>
        <dbReference type="ARBA" id="ARBA00022679"/>
    </source>
</evidence>
<evidence type="ECO:0000256" key="1">
    <source>
        <dbReference type="ARBA" id="ARBA00004752"/>
    </source>
</evidence>
<dbReference type="CDD" id="cd16913">
    <property type="entry name" value="YkuD_like"/>
    <property type="match status" value="1"/>
</dbReference>
<dbReference type="OrthoDB" id="9809748at2"/>
<dbReference type="Gene3D" id="2.40.440.10">
    <property type="entry name" value="L,D-transpeptidase catalytic domain-like"/>
    <property type="match status" value="1"/>
</dbReference>
<dbReference type="GO" id="GO:0008360">
    <property type="term" value="P:regulation of cell shape"/>
    <property type="evidence" value="ECO:0007669"/>
    <property type="project" value="UniProtKB-UniRule"/>
</dbReference>
<evidence type="ECO:0000256" key="6">
    <source>
        <dbReference type="ARBA" id="ARBA00023316"/>
    </source>
</evidence>
<feature type="chain" id="PRO_5030177685" description="L,D-TPase catalytic domain-containing protein" evidence="8">
    <location>
        <begin position="21"/>
        <end position="168"/>
    </location>
</feature>
<dbReference type="PANTHER" id="PTHR36699">
    <property type="entry name" value="LD-TRANSPEPTIDASE"/>
    <property type="match status" value="1"/>
</dbReference>
<evidence type="ECO:0000256" key="2">
    <source>
        <dbReference type="ARBA" id="ARBA00005992"/>
    </source>
</evidence>
<evidence type="ECO:0000256" key="7">
    <source>
        <dbReference type="PROSITE-ProRule" id="PRU01373"/>
    </source>
</evidence>
<evidence type="ECO:0000256" key="4">
    <source>
        <dbReference type="ARBA" id="ARBA00022960"/>
    </source>
</evidence>
<dbReference type="GO" id="GO:0009252">
    <property type="term" value="P:peptidoglycan biosynthetic process"/>
    <property type="evidence" value="ECO:0007669"/>
    <property type="project" value="UniProtKB-UniPathway"/>
</dbReference>
<dbReference type="eggNOG" id="COG3034">
    <property type="taxonomic scope" value="Bacteria"/>
</dbReference>
<keyword evidence="6 7" id="KW-0961">Cell wall biogenesis/degradation</keyword>
<keyword evidence="3" id="KW-0808">Transferase</keyword>
<feature type="domain" description="L,D-TPase catalytic" evidence="9">
    <location>
        <begin position="34"/>
        <end position="167"/>
    </location>
</feature>
<dbReference type="RefSeq" id="WP_021688607.1">
    <property type="nucleotide sequence ID" value="NZ_BASZ01000001.1"/>
</dbReference>
<feature type="active site" description="Nucleophile" evidence="7">
    <location>
        <position position="143"/>
    </location>
</feature>
<evidence type="ECO:0000259" key="9">
    <source>
        <dbReference type="PROSITE" id="PS52029"/>
    </source>
</evidence>
<dbReference type="AlphaFoldDB" id="U2YHQ0"/>
<evidence type="ECO:0000313" key="11">
    <source>
        <dbReference type="Proteomes" id="UP000016568"/>
    </source>
</evidence>
<dbReference type="PROSITE" id="PS52029">
    <property type="entry name" value="LD_TPASE"/>
    <property type="match status" value="1"/>
</dbReference>
<gene>
    <name evidence="10" type="ORF">NT2_01_04740</name>
</gene>
<evidence type="ECO:0000313" key="10">
    <source>
        <dbReference type="EMBL" id="GAD47700.1"/>
    </source>
</evidence>
<dbReference type="GO" id="GO:0004180">
    <property type="term" value="F:carboxypeptidase activity"/>
    <property type="evidence" value="ECO:0007669"/>
    <property type="project" value="UniProtKB-ARBA"/>
</dbReference>
<protein>
    <recommendedName>
        <fullName evidence="9">L,D-TPase catalytic domain-containing protein</fullName>
    </recommendedName>
</protein>
<comment type="pathway">
    <text evidence="1 7">Cell wall biogenesis; peptidoglycan biosynthesis.</text>
</comment>
<feature type="active site" description="Proton donor/acceptor" evidence="7">
    <location>
        <position position="125"/>
    </location>
</feature>
<keyword evidence="4 7" id="KW-0133">Cell shape</keyword>
<keyword evidence="5 7" id="KW-0573">Peptidoglycan synthesis</keyword>
<organism evidence="10 11">
    <name type="scientific">Caenibius tardaugens NBRC 16725</name>
    <dbReference type="NCBI Taxonomy" id="1219035"/>
    <lineage>
        <taxon>Bacteria</taxon>
        <taxon>Pseudomonadati</taxon>
        <taxon>Pseudomonadota</taxon>
        <taxon>Alphaproteobacteria</taxon>
        <taxon>Sphingomonadales</taxon>
        <taxon>Erythrobacteraceae</taxon>
        <taxon>Caenibius</taxon>
    </lineage>
</organism>
<evidence type="ECO:0000256" key="5">
    <source>
        <dbReference type="ARBA" id="ARBA00022984"/>
    </source>
</evidence>
<sequence>MKPRALLVLLLPVLTAGAQAQDSLSLPPLTQAVDYVQVSKSGRTLTLYRKGQALRTYSGIQLGDAPVGHKRFQGDERTPEGRYRIDYRNPQSRYHLSLHISYPNAQDRAYARGRGRSPGGDIFIHGQPNGFPMRPIGDWTDGCIALSNEEMEEMWNVVPDGTVIDIHP</sequence>
<dbReference type="Pfam" id="PF03734">
    <property type="entry name" value="YkuD"/>
    <property type="match status" value="1"/>
</dbReference>
<dbReference type="InterPro" id="IPR005490">
    <property type="entry name" value="LD_TPept_cat_dom"/>
</dbReference>
<reference evidence="10 11" key="1">
    <citation type="submission" date="2013-09" db="EMBL/GenBank/DDBJ databases">
        <title>Whole genome shotgun sequence of Novosphingobium tardaugens NBRC 16725.</title>
        <authorList>
            <person name="Isaki S."/>
            <person name="Hosoyama A."/>
            <person name="Tsuchikane K."/>
            <person name="Katsumata H."/>
            <person name="Ando Y."/>
            <person name="Yamazaki S."/>
            <person name="Fujita N."/>
        </authorList>
    </citation>
    <scope>NUCLEOTIDE SEQUENCE [LARGE SCALE GENOMIC DNA]</scope>
    <source>
        <strain evidence="10 11">NBRC 16725</strain>
    </source>
</reference>
<keyword evidence="8" id="KW-0732">Signal</keyword>
<keyword evidence="11" id="KW-1185">Reference proteome</keyword>
<dbReference type="UniPathway" id="UPA00219"/>
<dbReference type="InterPro" id="IPR038063">
    <property type="entry name" value="Transpep_catalytic_dom"/>
</dbReference>
<accession>U2YHQ0</accession>
<dbReference type="PANTHER" id="PTHR36699:SF1">
    <property type="entry name" value="L,D-TRANSPEPTIDASE YAFK-RELATED"/>
    <property type="match status" value="1"/>
</dbReference>
<dbReference type="GO" id="GO:0071555">
    <property type="term" value="P:cell wall organization"/>
    <property type="evidence" value="ECO:0007669"/>
    <property type="project" value="UniProtKB-UniRule"/>
</dbReference>
<dbReference type="EMBL" id="BASZ01000001">
    <property type="protein sequence ID" value="GAD47700.1"/>
    <property type="molecule type" value="Genomic_DNA"/>
</dbReference>
<name>U2YHQ0_9SPHN</name>
<feature type="signal peptide" evidence="8">
    <location>
        <begin position="1"/>
        <end position="20"/>
    </location>
</feature>
<comment type="similarity">
    <text evidence="2">Belongs to the YkuD family.</text>
</comment>
<proteinExistence type="inferred from homology"/>
<dbReference type="GO" id="GO:0016740">
    <property type="term" value="F:transferase activity"/>
    <property type="evidence" value="ECO:0007669"/>
    <property type="project" value="UniProtKB-KW"/>
</dbReference>
<dbReference type="KEGG" id="ntd:EGO55_14775"/>
<dbReference type="Proteomes" id="UP000016568">
    <property type="component" value="Unassembled WGS sequence"/>
</dbReference>
<comment type="caution">
    <text evidence="10">The sequence shown here is derived from an EMBL/GenBank/DDBJ whole genome shotgun (WGS) entry which is preliminary data.</text>
</comment>